<sequence>MSWRITLLFLAYLLLGAHFLRYDAQLIALALVAAPLLLLSRHVVAVRLLQAGLLLGVAAAWLPTAWQLVAFRQLAGEPYLRLGAIMAGVMLFSLLAAWAIHPLFQDKYRKM</sequence>
<evidence type="ECO:0000313" key="3">
    <source>
        <dbReference type="Proteomes" id="UP001499988"/>
    </source>
</evidence>
<keyword evidence="1" id="KW-0472">Membrane</keyword>
<accession>A0ABP9E868</accession>
<gene>
    <name evidence="2" type="ORF">GCM10023333_00110</name>
</gene>
<proteinExistence type="predicted"/>
<dbReference type="Proteomes" id="UP001499988">
    <property type="component" value="Unassembled WGS sequence"/>
</dbReference>
<name>A0ABP9E868_9GAMM</name>
<organism evidence="2 3">
    <name type="scientific">Ferrimonas pelagia</name>
    <dbReference type="NCBI Taxonomy" id="1177826"/>
    <lineage>
        <taxon>Bacteria</taxon>
        <taxon>Pseudomonadati</taxon>
        <taxon>Pseudomonadota</taxon>
        <taxon>Gammaproteobacteria</taxon>
        <taxon>Alteromonadales</taxon>
        <taxon>Ferrimonadaceae</taxon>
        <taxon>Ferrimonas</taxon>
    </lineage>
</organism>
<evidence type="ECO:0000313" key="2">
    <source>
        <dbReference type="EMBL" id="GAA4871349.1"/>
    </source>
</evidence>
<feature type="transmembrane region" description="Helical" evidence="1">
    <location>
        <begin position="26"/>
        <end position="44"/>
    </location>
</feature>
<dbReference type="EMBL" id="BAABJZ010000002">
    <property type="protein sequence ID" value="GAA4871349.1"/>
    <property type="molecule type" value="Genomic_DNA"/>
</dbReference>
<feature type="transmembrane region" description="Helical" evidence="1">
    <location>
        <begin position="51"/>
        <end position="70"/>
    </location>
</feature>
<keyword evidence="1" id="KW-0812">Transmembrane</keyword>
<comment type="caution">
    <text evidence="2">The sequence shown here is derived from an EMBL/GenBank/DDBJ whole genome shotgun (WGS) entry which is preliminary data.</text>
</comment>
<evidence type="ECO:0000256" key="1">
    <source>
        <dbReference type="SAM" id="Phobius"/>
    </source>
</evidence>
<keyword evidence="3" id="KW-1185">Reference proteome</keyword>
<keyword evidence="1" id="KW-1133">Transmembrane helix</keyword>
<reference evidence="3" key="1">
    <citation type="journal article" date="2019" name="Int. J. Syst. Evol. Microbiol.">
        <title>The Global Catalogue of Microorganisms (GCM) 10K type strain sequencing project: providing services to taxonomists for standard genome sequencing and annotation.</title>
        <authorList>
            <consortium name="The Broad Institute Genomics Platform"/>
            <consortium name="The Broad Institute Genome Sequencing Center for Infectious Disease"/>
            <person name="Wu L."/>
            <person name="Ma J."/>
        </authorList>
    </citation>
    <scope>NUCLEOTIDE SEQUENCE [LARGE SCALE GENOMIC DNA]</scope>
    <source>
        <strain evidence="3">JCM 18401</strain>
    </source>
</reference>
<protein>
    <submittedName>
        <fullName evidence="2">Uncharacterized protein</fullName>
    </submittedName>
</protein>
<feature type="transmembrane region" description="Helical" evidence="1">
    <location>
        <begin position="82"/>
        <end position="104"/>
    </location>
</feature>
<dbReference type="RefSeq" id="WP_345332003.1">
    <property type="nucleotide sequence ID" value="NZ_BAABJZ010000002.1"/>
</dbReference>